<proteinExistence type="predicted"/>
<dbReference type="GO" id="GO:0004371">
    <property type="term" value="F:glycerone kinase activity"/>
    <property type="evidence" value="ECO:0007669"/>
    <property type="project" value="InterPro"/>
</dbReference>
<protein>
    <submittedName>
        <fullName evidence="4">Dihydroxyacetone kinase subunit L</fullName>
    </submittedName>
</protein>
<sequence>MNSDTVKKFASAWADLFLKNRERLVELDSVAGDGDIGLVLSDGFIKVNEALSASDQDDVGKLFYQIGKVLSVEAPSSMGTLLATGFMRGGKALKGKSEFSVNDLCVMLQNFAQAIMDMGGAKEGEKTALDSLLPGLRALSENENESPDIALAAAATAAENGFENTKNMIARHGRIAVRGEDSRSIADPGAAAVALLYEGMKQAVS</sequence>
<dbReference type="Pfam" id="PF02734">
    <property type="entry name" value="Dak2"/>
    <property type="match status" value="1"/>
</dbReference>
<evidence type="ECO:0000259" key="3">
    <source>
        <dbReference type="PROSITE" id="PS51480"/>
    </source>
</evidence>
<dbReference type="PANTHER" id="PTHR28629:SF4">
    <property type="entry name" value="TRIOKINASE_FMN CYCLASE"/>
    <property type="match status" value="1"/>
</dbReference>
<dbReference type="PROSITE" id="PS51480">
    <property type="entry name" value="DHAL"/>
    <property type="match status" value="1"/>
</dbReference>
<feature type="domain" description="DhaL" evidence="3">
    <location>
        <begin position="4"/>
        <end position="202"/>
    </location>
</feature>
<dbReference type="GO" id="GO:0005829">
    <property type="term" value="C:cytosol"/>
    <property type="evidence" value="ECO:0007669"/>
    <property type="project" value="TreeGrafter"/>
</dbReference>
<evidence type="ECO:0000313" key="5">
    <source>
        <dbReference type="Proteomes" id="UP000823615"/>
    </source>
</evidence>
<dbReference type="SUPFAM" id="SSF101473">
    <property type="entry name" value="DhaL-like"/>
    <property type="match status" value="1"/>
</dbReference>
<comment type="caution">
    <text evidence="4">The sequence shown here is derived from an EMBL/GenBank/DDBJ whole genome shotgun (WGS) entry which is preliminary data.</text>
</comment>
<dbReference type="FunFam" id="1.25.40.340:FF:000002">
    <property type="entry name" value="Dihydroxyacetone kinase, L subunit"/>
    <property type="match status" value="1"/>
</dbReference>
<evidence type="ECO:0000256" key="2">
    <source>
        <dbReference type="ARBA" id="ARBA00022777"/>
    </source>
</evidence>
<dbReference type="Gene3D" id="1.25.40.340">
    <property type="match status" value="1"/>
</dbReference>
<organism evidence="4 5">
    <name type="scientific">Candidatus Ornithospirochaeta stercoripullorum</name>
    <dbReference type="NCBI Taxonomy" id="2840899"/>
    <lineage>
        <taxon>Bacteria</taxon>
        <taxon>Pseudomonadati</taxon>
        <taxon>Spirochaetota</taxon>
        <taxon>Spirochaetia</taxon>
        <taxon>Spirochaetales</taxon>
        <taxon>Spirochaetaceae</taxon>
        <taxon>Spirochaetaceae incertae sedis</taxon>
        <taxon>Candidatus Ornithospirochaeta</taxon>
    </lineage>
</organism>
<dbReference type="AlphaFoldDB" id="A0A9D9E061"/>
<dbReference type="InterPro" id="IPR036117">
    <property type="entry name" value="DhaL_dom_sf"/>
</dbReference>
<dbReference type="InterPro" id="IPR050861">
    <property type="entry name" value="Dihydroxyacetone_Kinase"/>
</dbReference>
<reference evidence="4" key="2">
    <citation type="journal article" date="2021" name="PeerJ">
        <title>Extensive microbial diversity within the chicken gut microbiome revealed by metagenomics and culture.</title>
        <authorList>
            <person name="Gilroy R."/>
            <person name="Ravi A."/>
            <person name="Getino M."/>
            <person name="Pursley I."/>
            <person name="Horton D.L."/>
            <person name="Alikhan N.F."/>
            <person name="Baker D."/>
            <person name="Gharbi K."/>
            <person name="Hall N."/>
            <person name="Watson M."/>
            <person name="Adriaenssens E.M."/>
            <person name="Foster-Nyarko E."/>
            <person name="Jarju S."/>
            <person name="Secka A."/>
            <person name="Antonio M."/>
            <person name="Oren A."/>
            <person name="Chaudhuri R.R."/>
            <person name="La Ragione R."/>
            <person name="Hildebrand F."/>
            <person name="Pallen M.J."/>
        </authorList>
    </citation>
    <scope>NUCLEOTIDE SEQUENCE</scope>
    <source>
        <strain evidence="4">7293</strain>
    </source>
</reference>
<dbReference type="InterPro" id="IPR004007">
    <property type="entry name" value="DhaL_dom"/>
</dbReference>
<reference evidence="4" key="1">
    <citation type="submission" date="2020-10" db="EMBL/GenBank/DDBJ databases">
        <authorList>
            <person name="Gilroy R."/>
        </authorList>
    </citation>
    <scope>NUCLEOTIDE SEQUENCE</scope>
    <source>
        <strain evidence="4">7293</strain>
    </source>
</reference>
<dbReference type="PANTHER" id="PTHR28629">
    <property type="entry name" value="TRIOKINASE/FMN CYCLASE"/>
    <property type="match status" value="1"/>
</dbReference>
<dbReference type="Proteomes" id="UP000823615">
    <property type="component" value="Unassembled WGS sequence"/>
</dbReference>
<evidence type="ECO:0000313" key="4">
    <source>
        <dbReference type="EMBL" id="MBO8436781.1"/>
    </source>
</evidence>
<dbReference type="EMBL" id="JADIMT010000087">
    <property type="protein sequence ID" value="MBO8436781.1"/>
    <property type="molecule type" value="Genomic_DNA"/>
</dbReference>
<evidence type="ECO:0000256" key="1">
    <source>
        <dbReference type="ARBA" id="ARBA00022679"/>
    </source>
</evidence>
<keyword evidence="1" id="KW-0808">Transferase</keyword>
<keyword evidence="2 4" id="KW-0418">Kinase</keyword>
<gene>
    <name evidence="4" type="ORF">IAA97_07380</name>
</gene>
<dbReference type="GO" id="GO:0019563">
    <property type="term" value="P:glycerol catabolic process"/>
    <property type="evidence" value="ECO:0007669"/>
    <property type="project" value="TreeGrafter"/>
</dbReference>
<name>A0A9D9E061_9SPIO</name>
<accession>A0A9D9E061</accession>
<dbReference type="SMART" id="SM01120">
    <property type="entry name" value="Dak2"/>
    <property type="match status" value="1"/>
</dbReference>